<evidence type="ECO:0000313" key="1">
    <source>
        <dbReference type="EMBL" id="CAG2208805.1"/>
    </source>
</evidence>
<gene>
    <name evidence="1" type="ORF">MEDL_22977</name>
</gene>
<organism evidence="1 2">
    <name type="scientific">Mytilus edulis</name>
    <name type="common">Blue mussel</name>
    <dbReference type="NCBI Taxonomy" id="6550"/>
    <lineage>
        <taxon>Eukaryota</taxon>
        <taxon>Metazoa</taxon>
        <taxon>Spiralia</taxon>
        <taxon>Lophotrochozoa</taxon>
        <taxon>Mollusca</taxon>
        <taxon>Bivalvia</taxon>
        <taxon>Autobranchia</taxon>
        <taxon>Pteriomorphia</taxon>
        <taxon>Mytilida</taxon>
        <taxon>Mytiloidea</taxon>
        <taxon>Mytilidae</taxon>
        <taxon>Mytilinae</taxon>
        <taxon>Mytilus</taxon>
    </lineage>
</organism>
<protein>
    <submittedName>
        <fullName evidence="1">Uncharacterized protein</fullName>
    </submittedName>
</protein>
<proteinExistence type="predicted"/>
<dbReference type="AlphaFoldDB" id="A0A8S3RKT8"/>
<accession>A0A8S3RKT8</accession>
<dbReference type="EMBL" id="CAJPWZ010001123">
    <property type="protein sequence ID" value="CAG2208805.1"/>
    <property type="molecule type" value="Genomic_DNA"/>
</dbReference>
<comment type="caution">
    <text evidence="1">The sequence shown here is derived from an EMBL/GenBank/DDBJ whole genome shotgun (WGS) entry which is preliminary data.</text>
</comment>
<sequence length="158" mass="18704">MTSIPSMLMKKRIWEKIKKLDRFSDQIHSIFESDRYKHLYRKISKARNILCQLMQLKFHFCSQLFKVTYESLAAVEIADNDGILIDILLEILTRIEIYMKNLKSDELYIPGRFFYFVQYFQWAHGLNDLGSTFERFESGASTEVGEFSDSETNDDETE</sequence>
<dbReference type="Proteomes" id="UP000683360">
    <property type="component" value="Unassembled WGS sequence"/>
</dbReference>
<keyword evidence="2" id="KW-1185">Reference proteome</keyword>
<evidence type="ECO:0000313" key="2">
    <source>
        <dbReference type="Proteomes" id="UP000683360"/>
    </source>
</evidence>
<name>A0A8S3RKT8_MYTED</name>
<reference evidence="1" key="1">
    <citation type="submission" date="2021-03" db="EMBL/GenBank/DDBJ databases">
        <authorList>
            <person name="Bekaert M."/>
        </authorList>
    </citation>
    <scope>NUCLEOTIDE SEQUENCE</scope>
</reference>